<dbReference type="PANTHER" id="PTHR23112">
    <property type="entry name" value="G PROTEIN-COUPLED RECEPTOR 157-RELATED"/>
    <property type="match status" value="1"/>
</dbReference>
<dbReference type="Gene3D" id="1.20.1070.10">
    <property type="entry name" value="Rhodopsin 7-helix transmembrane proteins"/>
    <property type="match status" value="1"/>
</dbReference>
<protein>
    <recommendedName>
        <fullName evidence="9">G-protein coupled receptors family 2 profile 2 domain-containing protein</fullName>
    </recommendedName>
</protein>
<feature type="transmembrane region" description="Helical" evidence="6">
    <location>
        <begin position="116"/>
        <end position="135"/>
    </location>
</feature>
<name>A0A9N8E562_9STRA</name>
<comment type="subcellular location">
    <subcellularLocation>
        <location evidence="1">Membrane</location>
        <topology evidence="1">Multi-pass membrane protein</topology>
    </subcellularLocation>
</comment>
<evidence type="ECO:0000256" key="2">
    <source>
        <dbReference type="ARBA" id="ARBA00022692"/>
    </source>
</evidence>
<evidence type="ECO:0008006" key="9">
    <source>
        <dbReference type="Google" id="ProtNLM"/>
    </source>
</evidence>
<dbReference type="GO" id="GO:0005886">
    <property type="term" value="C:plasma membrane"/>
    <property type="evidence" value="ECO:0007669"/>
    <property type="project" value="TreeGrafter"/>
</dbReference>
<proteinExistence type="predicted"/>
<feature type="transmembrane region" description="Helical" evidence="6">
    <location>
        <begin position="41"/>
        <end position="62"/>
    </location>
</feature>
<feature type="compositionally biased region" description="Polar residues" evidence="5">
    <location>
        <begin position="348"/>
        <end position="365"/>
    </location>
</feature>
<dbReference type="GO" id="GO:0004930">
    <property type="term" value="F:G protein-coupled receptor activity"/>
    <property type="evidence" value="ECO:0007669"/>
    <property type="project" value="TreeGrafter"/>
</dbReference>
<feature type="compositionally biased region" description="Polar residues" evidence="5">
    <location>
        <begin position="330"/>
        <end position="341"/>
    </location>
</feature>
<dbReference type="EMBL" id="CAICTM010000681">
    <property type="protein sequence ID" value="CAB9514897.1"/>
    <property type="molecule type" value="Genomic_DNA"/>
</dbReference>
<feature type="transmembrane region" description="Helical" evidence="6">
    <location>
        <begin position="155"/>
        <end position="179"/>
    </location>
</feature>
<keyword evidence="3 6" id="KW-1133">Transmembrane helix</keyword>
<organism evidence="7 8">
    <name type="scientific">Seminavis robusta</name>
    <dbReference type="NCBI Taxonomy" id="568900"/>
    <lineage>
        <taxon>Eukaryota</taxon>
        <taxon>Sar</taxon>
        <taxon>Stramenopiles</taxon>
        <taxon>Ochrophyta</taxon>
        <taxon>Bacillariophyta</taxon>
        <taxon>Bacillariophyceae</taxon>
        <taxon>Bacillariophycidae</taxon>
        <taxon>Naviculales</taxon>
        <taxon>Naviculaceae</taxon>
        <taxon>Seminavis</taxon>
    </lineage>
</organism>
<feature type="transmembrane region" description="Helical" evidence="6">
    <location>
        <begin position="380"/>
        <end position="402"/>
    </location>
</feature>
<evidence type="ECO:0000313" key="7">
    <source>
        <dbReference type="EMBL" id="CAB9514897.1"/>
    </source>
</evidence>
<dbReference type="CDD" id="cd00637">
    <property type="entry name" value="7tm_classA_rhodopsin-like"/>
    <property type="match status" value="1"/>
</dbReference>
<feature type="region of interest" description="Disordered" evidence="5">
    <location>
        <begin position="323"/>
        <end position="370"/>
    </location>
</feature>
<evidence type="ECO:0000313" key="8">
    <source>
        <dbReference type="Proteomes" id="UP001153069"/>
    </source>
</evidence>
<sequence>MTDVTECYLPQIAALSSMLASGLIIAEVLQDGQQRGAVSRVLLSMSAGDILFSLGWFLASWAQHLSWSCVFQGFIIQLGYMASLLSNASLAMVYLLMIQYNWPQGRIQTKIPRMMLYLWSFCLVTALVPLALDMYRFTSPVCWIGSPKSQDTTFIIASLQVIPIWSCIFLDSVTMLLIFRKARLLEAQVDNVDQYQESLDSHTRTTEDDSVQIDLLSLPDVNASLLRGSEGLGDRESHHGVFSFVEFMLFEPVPMVFPYQDEAGGYGMNIDGSMLISSAVSNTSRAHDPREDQVDPVEDYMIPQEEQVTGQPEEQNPETAITREPLQDGSVASNERANNNGYIEPLTNIGSNSTSERSADSTPNMPRSHKRSQLIAQQGMWYIAGFFMTYGFATISVLVFAIASKWNPPLDRTSYFFLAGQAVFNFLVFSRGRQQMKTRMGAKLKSWIWNGAAHCRTVFCLLKQRRCLPLSDELHQSAMDTTSTVTVLQHNNGIKHGPGNINEQQCQCNAEQQRTTTTTTQVFTNGPH</sequence>
<feature type="transmembrane region" description="Helical" evidence="6">
    <location>
        <begin position="12"/>
        <end position="29"/>
    </location>
</feature>
<evidence type="ECO:0000256" key="5">
    <source>
        <dbReference type="SAM" id="MobiDB-lite"/>
    </source>
</evidence>
<reference evidence="7" key="1">
    <citation type="submission" date="2020-06" db="EMBL/GenBank/DDBJ databases">
        <authorList>
            <consortium name="Plant Systems Biology data submission"/>
        </authorList>
    </citation>
    <scope>NUCLEOTIDE SEQUENCE</scope>
    <source>
        <strain evidence="7">D6</strain>
    </source>
</reference>
<accession>A0A9N8E562</accession>
<evidence type="ECO:0000256" key="1">
    <source>
        <dbReference type="ARBA" id="ARBA00004141"/>
    </source>
</evidence>
<gene>
    <name evidence="7" type="ORF">SEMRO_682_G186450.1</name>
</gene>
<keyword evidence="4 6" id="KW-0472">Membrane</keyword>
<evidence type="ECO:0000256" key="3">
    <source>
        <dbReference type="ARBA" id="ARBA00022989"/>
    </source>
</evidence>
<comment type="caution">
    <text evidence="7">The sequence shown here is derived from an EMBL/GenBank/DDBJ whole genome shotgun (WGS) entry which is preliminary data.</text>
</comment>
<dbReference type="OrthoDB" id="100006at2759"/>
<evidence type="ECO:0000256" key="6">
    <source>
        <dbReference type="SAM" id="Phobius"/>
    </source>
</evidence>
<dbReference type="PANTHER" id="PTHR23112:SF0">
    <property type="entry name" value="TRANSMEMBRANE PROTEIN 116"/>
    <property type="match status" value="1"/>
</dbReference>
<feature type="transmembrane region" description="Helical" evidence="6">
    <location>
        <begin position="74"/>
        <end position="96"/>
    </location>
</feature>
<evidence type="ECO:0000256" key="4">
    <source>
        <dbReference type="ARBA" id="ARBA00023136"/>
    </source>
</evidence>
<dbReference type="Proteomes" id="UP001153069">
    <property type="component" value="Unassembled WGS sequence"/>
</dbReference>
<dbReference type="AlphaFoldDB" id="A0A9N8E562"/>
<feature type="transmembrane region" description="Helical" evidence="6">
    <location>
        <begin position="414"/>
        <end position="430"/>
    </location>
</feature>
<dbReference type="GO" id="GO:0007189">
    <property type="term" value="P:adenylate cyclase-activating G protein-coupled receptor signaling pathway"/>
    <property type="evidence" value="ECO:0007669"/>
    <property type="project" value="TreeGrafter"/>
</dbReference>
<dbReference type="SUPFAM" id="SSF81321">
    <property type="entry name" value="Family A G protein-coupled receptor-like"/>
    <property type="match status" value="1"/>
</dbReference>
<keyword evidence="8" id="KW-1185">Reference proteome</keyword>
<keyword evidence="2 6" id="KW-0812">Transmembrane</keyword>